<evidence type="ECO:0000256" key="2">
    <source>
        <dbReference type="ARBA" id="ARBA00023043"/>
    </source>
</evidence>
<dbReference type="Pfam" id="PF13857">
    <property type="entry name" value="Ank_5"/>
    <property type="match status" value="1"/>
</dbReference>
<dbReference type="PROSITE" id="PS50088">
    <property type="entry name" value="ANK_REPEAT"/>
    <property type="match status" value="15"/>
</dbReference>
<protein>
    <recommendedName>
        <fullName evidence="4">NACHT domain-containing protein</fullName>
    </recommendedName>
</protein>
<evidence type="ECO:0000313" key="5">
    <source>
        <dbReference type="EnsemblMetazoa" id="AALFPA23_018014.P26434"/>
    </source>
</evidence>
<dbReference type="SUPFAM" id="SSF52540">
    <property type="entry name" value="P-loop containing nucleoside triphosphate hydrolases"/>
    <property type="match status" value="1"/>
</dbReference>
<dbReference type="Proteomes" id="UP000069940">
    <property type="component" value="Unassembled WGS sequence"/>
</dbReference>
<evidence type="ECO:0000313" key="6">
    <source>
        <dbReference type="Proteomes" id="UP000069940"/>
    </source>
</evidence>
<keyword evidence="2 3" id="KW-0040">ANK repeat</keyword>
<dbReference type="PANTHER" id="PTHR24198">
    <property type="entry name" value="ANKYRIN REPEAT AND PROTEIN KINASE DOMAIN-CONTAINING PROTEIN"/>
    <property type="match status" value="1"/>
</dbReference>
<accession>A0ABM1ZFQ4</accession>
<dbReference type="RefSeq" id="XP_029732416.1">
    <property type="nucleotide sequence ID" value="XM_029876556.2"/>
</dbReference>
<dbReference type="PANTHER" id="PTHR24198:SF165">
    <property type="entry name" value="ANKYRIN REPEAT-CONTAINING PROTEIN-RELATED"/>
    <property type="match status" value="1"/>
</dbReference>
<sequence length="1619" mass="185790">MACSMQGVIDPETTRPITYESSIKSGTHGEVYQKQLAQVLLLRLTRQRKDFQLAYEMTAAEKFDDVVLYDAAAKQWIFLQSKHADGKDSKIDLNGLLPKTNREKADFSLYKYFYSYMIVQHRFKGKVKFLLFTNKKLDEKLKTAGDYMSFEDRDVDEYLRFNSEGATHKLLTPTEPTIQSIMEYVNKDLYFLKDAIKDLFTEGIITNELSKYKTYLNDILTESGNQIRFKDTFNDSLIFIAKLYKVLKPDLLDLKPIDKPLGYADGEVEYDSLSYPSVEGQDFEHLIDAIRNLFRTGILSDFLKTHENLLALILTTTANGQLAFKDSFSSDIIWKAELYRTLKAELGDLNKKVTTKQKLFDGKASRNKHHSVLLYAEEPDVRQFFTLLTLSVHQPDELEPFIVKELHLGMRMWLRPDVLGKLAEDDDKNAVKDLDDYFESTLKCGQGNSKPFLDQHFVTRYSNKLRSKIFKLFPELNDTNQLYINREIIFDQENIDTQENLQGFQFDGIVKSKPDCSLGKTITFSDNSAKNRHGVDDRMALLDRTSKEMTDRQFSENLKMRFAHYQCLVLTADPGIGKTELFQYVALEHQKLTSGAVFLFRLNRIQDSKDVLGNETSLEILKPALSQKNLELIQNHLRNKSNDLITMLFDGYDEIHERNKTRINKLFELLLKSKQIQLVISARNHEKNSLQRFFQNHNFNVGYFTLEPFNSENVIEYLAQFWNEKCDFNSKFDSYSKFLIEKFYSLCRVPLMVKMMAKIYKQRFKEFKETMIDKEGEISLLEREFSQIEQIYGIFIENCLLVKIEDACHGIGKVDPNKQIFDGFYLDHQLLAIKFLDVGDLKHIFKNPKYMKKWDCIQKSHQNQLEKSILLNFVDGKVSFTHHSYAEYFVAKFLWDDFINLKNIINKVLSRFTGIREFFIKKIEENIDLFVSKFAQQTSFVSKEVAFWACESNAVELLKYVLSKKFLSMPNKVKMLQIAIKNGSDKICSYLIDDYKVHPNVKYDGGLAALHWAVIYGHRNLVHLLLERGADINIRNTGGWSALHYAVHHKRILIAQFLLDKGMDVNCSNNDKWNPLHIACNNGDANVVKILIQKNADLDIQTIEGKTPLYLATAGGHAEIVIVLIENMMKKFPFRSMFCVDYAFQIAVRYGHSSVQEMLKRKYPNDACAKDIDDPLIHFATWQGIIRYVEKLIDEGTNVNAQSTALHLSASASDHRLVVELPLGKGANVNAVETNKSTPLHLACQNGHTKVAEKLMTQKSLVNAMGHNYQTLLNFACENGHKDVVDALIREGANIEALTLNKCTALHISAFNGHCDIVDLLLDKGANVNAVKTNNWTPLHFACQNGHKMVVEVLLKQKANIDALTHDSSTPLHLACLNGHKEVAEILLRQKANIDALDHRNRTPLHFACQNKHKDVVETLIERGAKIDALTQNKCTALHLSAFNDHMIIVDLLLSKGANVNAIEVKKWTPLHFACQDGRKEVVEILLKQKAKIDALDYQNRTPLHLACENGHKEVVKILIREKANIDAMNHENCTPLHLACWNGHAEVVEILLREKVNINALTRKKYTPLDVAFQNGHCDVVKILLRRIGLQNLVTYPSNHKHYIITLIQMYFSIANAR</sequence>
<evidence type="ECO:0000259" key="4">
    <source>
        <dbReference type="Pfam" id="PF05729"/>
    </source>
</evidence>
<feature type="repeat" description="ANK" evidence="3">
    <location>
        <begin position="1367"/>
        <end position="1399"/>
    </location>
</feature>
<reference evidence="5" key="2">
    <citation type="submission" date="2025-05" db="UniProtKB">
        <authorList>
            <consortium name="EnsemblMetazoa"/>
        </authorList>
    </citation>
    <scope>IDENTIFICATION</scope>
    <source>
        <strain evidence="5">Foshan</strain>
    </source>
</reference>
<dbReference type="Pfam" id="PF00023">
    <property type="entry name" value="Ank"/>
    <property type="match status" value="1"/>
</dbReference>
<dbReference type="InterPro" id="IPR036770">
    <property type="entry name" value="Ankyrin_rpt-contain_sf"/>
</dbReference>
<feature type="repeat" description="ANK" evidence="3">
    <location>
        <begin position="1499"/>
        <end position="1531"/>
    </location>
</feature>
<dbReference type="SUPFAM" id="SSF48403">
    <property type="entry name" value="Ankyrin repeat"/>
    <property type="match status" value="2"/>
</dbReference>
<name>A0ABM1ZFQ4_AEDAL</name>
<dbReference type="Pfam" id="PF12796">
    <property type="entry name" value="Ank_2"/>
    <property type="match status" value="5"/>
</dbReference>
<dbReference type="InterPro" id="IPR007111">
    <property type="entry name" value="NACHT_NTPase"/>
</dbReference>
<feature type="repeat" description="ANK" evidence="3">
    <location>
        <begin position="1071"/>
        <end position="1103"/>
    </location>
</feature>
<feature type="repeat" description="ANK" evidence="3">
    <location>
        <begin position="1334"/>
        <end position="1366"/>
    </location>
</feature>
<reference evidence="6" key="1">
    <citation type="journal article" date="2015" name="Proc. Natl. Acad. Sci. U.S.A.">
        <title>Genome sequence of the Asian Tiger mosquito, Aedes albopictus, reveals insights into its biology, genetics, and evolution.</title>
        <authorList>
            <person name="Chen X.G."/>
            <person name="Jiang X."/>
            <person name="Gu J."/>
            <person name="Xu M."/>
            <person name="Wu Y."/>
            <person name="Deng Y."/>
            <person name="Zhang C."/>
            <person name="Bonizzoni M."/>
            <person name="Dermauw W."/>
            <person name="Vontas J."/>
            <person name="Armbruster P."/>
            <person name="Huang X."/>
            <person name="Yang Y."/>
            <person name="Zhang H."/>
            <person name="He W."/>
            <person name="Peng H."/>
            <person name="Liu Y."/>
            <person name="Wu K."/>
            <person name="Chen J."/>
            <person name="Lirakis M."/>
            <person name="Topalis P."/>
            <person name="Van Leeuwen T."/>
            <person name="Hall A.B."/>
            <person name="Jiang X."/>
            <person name="Thorpe C."/>
            <person name="Mueller R.L."/>
            <person name="Sun C."/>
            <person name="Waterhouse R.M."/>
            <person name="Yan G."/>
            <person name="Tu Z.J."/>
            <person name="Fang X."/>
            <person name="James A.A."/>
        </authorList>
    </citation>
    <scope>NUCLEOTIDE SEQUENCE [LARGE SCALE GENOMIC DNA]</scope>
    <source>
        <strain evidence="6">Foshan</strain>
    </source>
</reference>
<feature type="repeat" description="ANK" evidence="3">
    <location>
        <begin position="1038"/>
        <end position="1070"/>
    </location>
</feature>
<dbReference type="Gene3D" id="3.40.50.300">
    <property type="entry name" value="P-loop containing nucleotide triphosphate hydrolases"/>
    <property type="match status" value="1"/>
</dbReference>
<feature type="repeat" description="ANK" evidence="3">
    <location>
        <begin position="1433"/>
        <end position="1465"/>
    </location>
</feature>
<dbReference type="InterPro" id="IPR027417">
    <property type="entry name" value="P-loop_NTPase"/>
</dbReference>
<keyword evidence="1" id="KW-0677">Repeat</keyword>
<feature type="repeat" description="ANK" evidence="3">
    <location>
        <begin position="1268"/>
        <end position="1300"/>
    </location>
</feature>
<feature type="repeat" description="ANK" evidence="3">
    <location>
        <begin position="1466"/>
        <end position="1498"/>
    </location>
</feature>
<dbReference type="PROSITE" id="PS50297">
    <property type="entry name" value="ANK_REP_REGION"/>
    <property type="match status" value="14"/>
</dbReference>
<dbReference type="Pfam" id="PF05729">
    <property type="entry name" value="NACHT"/>
    <property type="match status" value="1"/>
</dbReference>
<dbReference type="SMART" id="SM00248">
    <property type="entry name" value="ANK"/>
    <property type="match status" value="17"/>
</dbReference>
<keyword evidence="6" id="KW-1185">Reference proteome</keyword>
<dbReference type="InterPro" id="IPR002110">
    <property type="entry name" value="Ankyrin_rpt"/>
</dbReference>
<feature type="repeat" description="ANK" evidence="3">
    <location>
        <begin position="1400"/>
        <end position="1432"/>
    </location>
</feature>
<dbReference type="PRINTS" id="PR01415">
    <property type="entry name" value="ANKYRIN"/>
</dbReference>
<feature type="repeat" description="ANK" evidence="3">
    <location>
        <begin position="1201"/>
        <end position="1234"/>
    </location>
</feature>
<dbReference type="EnsemblMetazoa" id="AALFPA23_018014.R26434">
    <property type="protein sequence ID" value="AALFPA23_018014.P26434"/>
    <property type="gene ID" value="AALFPA23_018014"/>
</dbReference>
<dbReference type="GeneID" id="115268503"/>
<feature type="repeat" description="ANK" evidence="3">
    <location>
        <begin position="1532"/>
        <end position="1564"/>
    </location>
</feature>
<feature type="repeat" description="ANK" evidence="3">
    <location>
        <begin position="1235"/>
        <end position="1267"/>
    </location>
</feature>
<evidence type="ECO:0000256" key="3">
    <source>
        <dbReference type="PROSITE-ProRule" id="PRU00023"/>
    </source>
</evidence>
<feature type="repeat" description="ANK" evidence="3">
    <location>
        <begin position="1104"/>
        <end position="1127"/>
    </location>
</feature>
<feature type="domain" description="NACHT" evidence="4">
    <location>
        <begin position="569"/>
        <end position="722"/>
    </location>
</feature>
<proteinExistence type="predicted"/>
<organism evidence="5 6">
    <name type="scientific">Aedes albopictus</name>
    <name type="common">Asian tiger mosquito</name>
    <name type="synonym">Stegomyia albopicta</name>
    <dbReference type="NCBI Taxonomy" id="7160"/>
    <lineage>
        <taxon>Eukaryota</taxon>
        <taxon>Metazoa</taxon>
        <taxon>Ecdysozoa</taxon>
        <taxon>Arthropoda</taxon>
        <taxon>Hexapoda</taxon>
        <taxon>Insecta</taxon>
        <taxon>Pterygota</taxon>
        <taxon>Neoptera</taxon>
        <taxon>Endopterygota</taxon>
        <taxon>Diptera</taxon>
        <taxon>Nematocera</taxon>
        <taxon>Culicoidea</taxon>
        <taxon>Culicidae</taxon>
        <taxon>Culicinae</taxon>
        <taxon>Aedini</taxon>
        <taxon>Aedes</taxon>
        <taxon>Stegomyia</taxon>
    </lineage>
</organism>
<feature type="repeat" description="ANK" evidence="3">
    <location>
        <begin position="1005"/>
        <end position="1037"/>
    </location>
</feature>
<evidence type="ECO:0000256" key="1">
    <source>
        <dbReference type="ARBA" id="ARBA00022737"/>
    </source>
</evidence>
<dbReference type="Gene3D" id="1.25.40.20">
    <property type="entry name" value="Ankyrin repeat-containing domain"/>
    <property type="match status" value="8"/>
</dbReference>
<feature type="repeat" description="ANK" evidence="3">
    <location>
        <begin position="1301"/>
        <end position="1333"/>
    </location>
</feature>